<comment type="caution">
    <text evidence="2">The sequence shown here is derived from an EMBL/GenBank/DDBJ whole genome shotgun (WGS) entry which is preliminary data.</text>
</comment>
<dbReference type="Proteomes" id="UP001331761">
    <property type="component" value="Unassembled WGS sequence"/>
</dbReference>
<reference evidence="2 3" key="1">
    <citation type="submission" date="2019-10" db="EMBL/GenBank/DDBJ databases">
        <title>Assembly and Annotation for the nematode Trichostrongylus colubriformis.</title>
        <authorList>
            <person name="Martin J."/>
        </authorList>
    </citation>
    <scope>NUCLEOTIDE SEQUENCE [LARGE SCALE GENOMIC DNA]</scope>
    <source>
        <strain evidence="2">G859</strain>
        <tissue evidence="2">Whole worm</tissue>
    </source>
</reference>
<gene>
    <name evidence="2" type="ORF">GCK32_016532</name>
</gene>
<evidence type="ECO:0000313" key="3">
    <source>
        <dbReference type="Proteomes" id="UP001331761"/>
    </source>
</evidence>
<dbReference type="EMBL" id="WIXE01012129">
    <property type="protein sequence ID" value="KAK5976188.1"/>
    <property type="molecule type" value="Genomic_DNA"/>
</dbReference>
<feature type="chain" id="PRO_5043003134" evidence="1">
    <location>
        <begin position="20"/>
        <end position="52"/>
    </location>
</feature>
<sequence length="52" mass="5881">MFLLLETILLLLFSDTISGDDSCISECHQDRMPQCGVWLMKETNPDVAGTYE</sequence>
<dbReference type="AlphaFoldDB" id="A0AAN8IMI5"/>
<name>A0AAN8IMI5_TRICO</name>
<protein>
    <submittedName>
        <fullName evidence="2">Uncharacterized protein</fullName>
    </submittedName>
</protein>
<evidence type="ECO:0000256" key="1">
    <source>
        <dbReference type="SAM" id="SignalP"/>
    </source>
</evidence>
<accession>A0AAN8IMI5</accession>
<keyword evidence="1" id="KW-0732">Signal</keyword>
<feature type="non-terminal residue" evidence="2">
    <location>
        <position position="52"/>
    </location>
</feature>
<keyword evidence="3" id="KW-1185">Reference proteome</keyword>
<organism evidence="2 3">
    <name type="scientific">Trichostrongylus colubriformis</name>
    <name type="common">Black scour worm</name>
    <dbReference type="NCBI Taxonomy" id="6319"/>
    <lineage>
        <taxon>Eukaryota</taxon>
        <taxon>Metazoa</taxon>
        <taxon>Ecdysozoa</taxon>
        <taxon>Nematoda</taxon>
        <taxon>Chromadorea</taxon>
        <taxon>Rhabditida</taxon>
        <taxon>Rhabditina</taxon>
        <taxon>Rhabditomorpha</taxon>
        <taxon>Strongyloidea</taxon>
        <taxon>Trichostrongylidae</taxon>
        <taxon>Trichostrongylus</taxon>
    </lineage>
</organism>
<feature type="signal peptide" evidence="1">
    <location>
        <begin position="1"/>
        <end position="19"/>
    </location>
</feature>
<evidence type="ECO:0000313" key="2">
    <source>
        <dbReference type="EMBL" id="KAK5976188.1"/>
    </source>
</evidence>
<proteinExistence type="predicted"/>